<keyword evidence="1" id="KW-0472">Membrane</keyword>
<protein>
    <submittedName>
        <fullName evidence="2">Uncharacterized protein</fullName>
    </submittedName>
</protein>
<evidence type="ECO:0000313" key="3">
    <source>
        <dbReference type="Proteomes" id="UP000183656"/>
    </source>
</evidence>
<dbReference type="Proteomes" id="UP000183656">
    <property type="component" value="Unassembled WGS sequence"/>
</dbReference>
<dbReference type="OrthoDB" id="8913947at2"/>
<keyword evidence="3" id="KW-1185">Reference proteome</keyword>
<feature type="transmembrane region" description="Helical" evidence="1">
    <location>
        <begin position="170"/>
        <end position="190"/>
    </location>
</feature>
<evidence type="ECO:0000313" key="2">
    <source>
        <dbReference type="EMBL" id="SFU94166.1"/>
    </source>
</evidence>
<reference evidence="2 3" key="1">
    <citation type="submission" date="2016-10" db="EMBL/GenBank/DDBJ databases">
        <authorList>
            <person name="de Groot N.N."/>
        </authorList>
    </citation>
    <scope>NUCLEOTIDE SEQUENCE [LARGE SCALE GENOMIC DNA]</scope>
    <source>
        <strain evidence="2 3">R-24608</strain>
    </source>
</reference>
<proteinExistence type="predicted"/>
<sequence length="251" mass="27015">MRLLTRIYAIALLGLLALLAALLLLAQQAQQTRQAELQALRDGHLLRNLRTAAENYLATGLQLEQLEILQQVIAREQAAFAGVVAIDVFAAGGTVLYSTDVGNRGTQVPEGWRAWLARDLPWDSAAPGQRQIGTRFENDLGQAAGGIVVTFSTVPVPLTLAQWYERGQQAVQWLAMLALAGAAVAALLYAGLRQALKPYGDAARVLQGASPPPGVATPLVQAAQAQRAQWDAARQRTQQGMRQLEELDHGV</sequence>
<organism evidence="2 3">
    <name type="scientific">Paenacidovorax caeni</name>
    <dbReference type="NCBI Taxonomy" id="343013"/>
    <lineage>
        <taxon>Bacteria</taxon>
        <taxon>Pseudomonadati</taxon>
        <taxon>Pseudomonadota</taxon>
        <taxon>Betaproteobacteria</taxon>
        <taxon>Burkholderiales</taxon>
        <taxon>Comamonadaceae</taxon>
        <taxon>Paenacidovorax</taxon>
    </lineage>
</organism>
<dbReference type="EMBL" id="FPBX01000042">
    <property type="protein sequence ID" value="SFU94166.1"/>
    <property type="molecule type" value="Genomic_DNA"/>
</dbReference>
<keyword evidence="1" id="KW-1133">Transmembrane helix</keyword>
<evidence type="ECO:0000256" key="1">
    <source>
        <dbReference type="SAM" id="Phobius"/>
    </source>
</evidence>
<dbReference type="AlphaFoldDB" id="A0A1I7K9N1"/>
<gene>
    <name evidence="2" type="ORF">SAMN04489707_10428</name>
</gene>
<accession>A0A1I7K9N1</accession>
<dbReference type="STRING" id="343013.SAMN04489707_10428"/>
<name>A0A1I7K9N1_9BURK</name>
<keyword evidence="1" id="KW-0812">Transmembrane</keyword>
<dbReference type="RefSeq" id="WP_054257575.1">
    <property type="nucleotide sequence ID" value="NZ_CYIG01000045.1"/>
</dbReference>